<organism evidence="1">
    <name type="scientific">Brassica napus</name>
    <name type="common">Rape</name>
    <dbReference type="NCBI Taxonomy" id="3708"/>
    <lineage>
        <taxon>Eukaryota</taxon>
        <taxon>Viridiplantae</taxon>
        <taxon>Streptophyta</taxon>
        <taxon>Embryophyta</taxon>
        <taxon>Tracheophyta</taxon>
        <taxon>Spermatophyta</taxon>
        <taxon>Magnoliopsida</taxon>
        <taxon>eudicotyledons</taxon>
        <taxon>Gunneridae</taxon>
        <taxon>Pentapetalae</taxon>
        <taxon>rosids</taxon>
        <taxon>malvids</taxon>
        <taxon>Brassicales</taxon>
        <taxon>Brassicaceae</taxon>
        <taxon>Brassiceae</taxon>
        <taxon>Brassica</taxon>
    </lineage>
</organism>
<evidence type="ECO:0000313" key="1">
    <source>
        <dbReference type="EMBL" id="CAF1920157.1"/>
    </source>
</evidence>
<proteinExistence type="predicted"/>
<dbReference type="Proteomes" id="UP001295469">
    <property type="component" value="Chromosome C02"/>
</dbReference>
<accession>A0A816KKN7</accession>
<name>A0A816KKN7_BRANA</name>
<protein>
    <submittedName>
        <fullName evidence="1">(rape) hypothetical protein</fullName>
    </submittedName>
</protein>
<gene>
    <name evidence="1" type="ORF">DARMORV10_C02P52940.1</name>
</gene>
<reference evidence="1" key="1">
    <citation type="submission" date="2021-01" db="EMBL/GenBank/DDBJ databases">
        <authorList>
            <consortium name="Genoscope - CEA"/>
            <person name="William W."/>
        </authorList>
    </citation>
    <scope>NUCLEOTIDE SEQUENCE</scope>
</reference>
<sequence length="105" mass="11752">MHRTPRDVRCSSSRWTLPPAESFPGFCSDCHALLLIEAWLLPRRPGIGRALQRHSFSGLVDSAVGHRNPASGSSRIASFAYQNWPTWSSRFRGMAKQSSHPVLHI</sequence>
<dbReference type="EMBL" id="HG994366">
    <property type="protein sequence ID" value="CAF1920157.1"/>
    <property type="molecule type" value="Genomic_DNA"/>
</dbReference>
<dbReference type="AlphaFoldDB" id="A0A816KKN7"/>